<accession>A0A1E3KZ25</accession>
<feature type="transmembrane region" description="Helical" evidence="1">
    <location>
        <begin position="264"/>
        <end position="297"/>
    </location>
</feature>
<dbReference type="PATRIC" id="fig|1886670.3.peg.3917"/>
<dbReference type="STRING" id="1886670.PTI45_03889"/>
<feature type="transmembrane region" description="Helical" evidence="1">
    <location>
        <begin position="309"/>
        <end position="335"/>
    </location>
</feature>
<feature type="transmembrane region" description="Helical" evidence="1">
    <location>
        <begin position="490"/>
        <end position="515"/>
    </location>
</feature>
<gene>
    <name evidence="2" type="ORF">PTI45_03889</name>
</gene>
<keyword evidence="1" id="KW-0812">Transmembrane</keyword>
<reference evidence="2 3" key="1">
    <citation type="submission" date="2016-08" db="EMBL/GenBank/DDBJ databases">
        <title>Genome sequencing of Paenibacillus sp. TI45-13ar, isolated from Korean traditional nuruk.</title>
        <authorList>
            <person name="Kim S.-J."/>
        </authorList>
    </citation>
    <scope>NUCLEOTIDE SEQUENCE [LARGE SCALE GENOMIC DNA]</scope>
    <source>
        <strain evidence="2 3">TI45-13ar</strain>
    </source>
</reference>
<dbReference type="EC" id="2.7.1.191" evidence="2"/>
<feature type="transmembrane region" description="Helical" evidence="1">
    <location>
        <begin position="204"/>
        <end position="224"/>
    </location>
</feature>
<dbReference type="AlphaFoldDB" id="A0A1E3KZ25"/>
<protein>
    <submittedName>
        <fullName evidence="2">Protein-N(Pi)-phosphohistidine--sugar phosphotransferase</fullName>
        <ecNumber evidence="2">2.7.1.191</ecNumber>
    </submittedName>
</protein>
<evidence type="ECO:0000313" key="2">
    <source>
        <dbReference type="EMBL" id="ODP26787.1"/>
    </source>
</evidence>
<keyword evidence="1" id="KW-0472">Membrane</keyword>
<keyword evidence="3" id="KW-1185">Reference proteome</keyword>
<organism evidence="2 3">
    <name type="scientific">Paenibacillus nuruki</name>
    <dbReference type="NCBI Taxonomy" id="1886670"/>
    <lineage>
        <taxon>Bacteria</taxon>
        <taxon>Bacillati</taxon>
        <taxon>Bacillota</taxon>
        <taxon>Bacilli</taxon>
        <taxon>Bacillales</taxon>
        <taxon>Paenibacillaceae</taxon>
        <taxon>Paenibacillus</taxon>
    </lineage>
</organism>
<name>A0A1E3KZ25_9BACL</name>
<feature type="transmembrane region" description="Helical" evidence="1">
    <location>
        <begin position="421"/>
        <end position="439"/>
    </location>
</feature>
<keyword evidence="2" id="KW-0808">Transferase</keyword>
<feature type="transmembrane region" description="Helical" evidence="1">
    <location>
        <begin position="236"/>
        <end position="252"/>
    </location>
</feature>
<dbReference type="RefSeq" id="WP_069329234.1">
    <property type="nucleotide sequence ID" value="NZ_MDER01000075.1"/>
</dbReference>
<dbReference type="GO" id="GO:0016740">
    <property type="term" value="F:transferase activity"/>
    <property type="evidence" value="ECO:0007669"/>
    <property type="project" value="UniProtKB-KW"/>
</dbReference>
<dbReference type="Proteomes" id="UP000094578">
    <property type="component" value="Unassembled WGS sequence"/>
</dbReference>
<comment type="caution">
    <text evidence="2">The sequence shown here is derived from an EMBL/GenBank/DDBJ whole genome shotgun (WGS) entry which is preliminary data.</text>
</comment>
<evidence type="ECO:0000256" key="1">
    <source>
        <dbReference type="SAM" id="Phobius"/>
    </source>
</evidence>
<feature type="transmembrane region" description="Helical" evidence="1">
    <location>
        <begin position="395"/>
        <end position="415"/>
    </location>
</feature>
<feature type="transmembrane region" description="Helical" evidence="1">
    <location>
        <begin position="451"/>
        <end position="470"/>
    </location>
</feature>
<feature type="transmembrane region" description="Helical" evidence="1">
    <location>
        <begin position="355"/>
        <end position="383"/>
    </location>
</feature>
<dbReference type="EMBL" id="MDER01000075">
    <property type="protein sequence ID" value="ODP26787.1"/>
    <property type="molecule type" value="Genomic_DNA"/>
</dbReference>
<evidence type="ECO:0000313" key="3">
    <source>
        <dbReference type="Proteomes" id="UP000094578"/>
    </source>
</evidence>
<sequence>MKNIIILGSSGGNLYSLGGKNPDGLLKELLVQMEAAEFHCAGIQFIAAQTSMDHIKESTPASLYIWSEEEQRPVIASKGTLEEINQAAIAQDERLAAMIANGEVDGVILMSASPGGANRLAIEAAATAQLPVTGTGGTSMAAAATKGLKVISTSGTTGTTNRTRAVSFITSLSKHWGKSYRPVIGQVSHGQGMPQGTGFSRINIRGIMLASLPGFIAMALILAASQIPGLTALSQVFDIMIAALPVIIAVVAAKQVAELDEVSIVAGIVAGVLSVNGGIIGGLIGGIGAGLLANYLFRKCVEWRFPATTVNIVAGGVAGLVAGLVVYFFIAPIAAQAGEGIRTLLENLVQANSALAGLIAGLLIWPAILGGVYHAAILPIVLLEMERSGNSFLGAVDMTGLVMVSAGITLANIIAPQDKGAAAVAAPGFLINIGFGTFVEAAYPFMFASKWVFGGAIFSAGLGGLLVGVLDVRGIAYVPAFAAPFSSNHIAGFAIAMLGSLTCSFVITLIINLMFKNRKKKEAIL</sequence>
<keyword evidence="1" id="KW-1133">Transmembrane helix</keyword>
<proteinExistence type="predicted"/>